<dbReference type="PANTHER" id="PTHR42727:SF1">
    <property type="entry name" value="PHOSPHATE TRANSPORT SYSTEM PERMEASE"/>
    <property type="match status" value="1"/>
</dbReference>
<evidence type="ECO:0000256" key="6">
    <source>
        <dbReference type="RuleBase" id="RU363054"/>
    </source>
</evidence>
<evidence type="ECO:0000256" key="1">
    <source>
        <dbReference type="ARBA" id="ARBA00004651"/>
    </source>
</evidence>
<dbReference type="NCBIfam" id="TIGR02138">
    <property type="entry name" value="phosphate_pstC"/>
    <property type="match status" value="1"/>
</dbReference>
<sequence>MSPLWLLAAIIILALAGAILGRTRAISAVHGEVSVLHSRPGYYGSYVFIWTAIPAAMFMACLLVAQPFINRSIIHDHLSNQYDYECKLSLRLANNDGTNLKSGDEDAPQICRDFKEFSELETRQDLVQGVVGNVADGMSLLSKDEMIKLKAGLVAIRPLMAQKGVALAEDVSAPIVSAGHRLIEARSTTQNVLYGGLGILLLAGFFGSYFRIRPALRARNLVEANIKIGLIIASSIAVLTTVGIVLSMLFEALNFFEHVPLIDFFFGTVWDPRFSSAASEGGVEAGQFGLIPLLWGTMFISLVALLVAVPIGLFAAIYMAEYATRPVRAVAKPMLEILAGIPTIVYGFFALVTVGPFLRDAGAAVGLTISASSVLTAGFVMGIMLIPFISSLSDDIISAVPQSLRDGSLGLGATKSETIKQVVMPAALPGIVASVLLAASRAIGETMIVVMAAGIAANLTANPFEAVTTVTVKIVSQLTGDLEFNSPQTLVAFALGITLFFITLGLNVFALHIVRKYREQYD</sequence>
<dbReference type="GO" id="GO:0006817">
    <property type="term" value="P:phosphate ion transport"/>
    <property type="evidence" value="ECO:0007669"/>
    <property type="project" value="UniProtKB-KW"/>
</dbReference>
<proteinExistence type="inferred from homology"/>
<feature type="transmembrane region" description="Helical" evidence="5">
    <location>
        <begin position="337"/>
        <end position="358"/>
    </location>
</feature>
<evidence type="ECO:0000313" key="8">
    <source>
        <dbReference type="EMBL" id="SNZ21614.1"/>
    </source>
</evidence>
<dbReference type="Proteomes" id="UP000219439">
    <property type="component" value="Unassembled WGS sequence"/>
</dbReference>
<gene>
    <name evidence="8" type="ORF">SAMN06265368_4738</name>
</gene>
<keyword evidence="6" id="KW-0997">Cell inner membrane</keyword>
<dbReference type="InterPro" id="IPR000515">
    <property type="entry name" value="MetI-like"/>
</dbReference>
<dbReference type="InterPro" id="IPR035906">
    <property type="entry name" value="MetI-like_sf"/>
</dbReference>
<feature type="domain" description="ABC transmembrane type-1" evidence="7">
    <location>
        <begin position="294"/>
        <end position="510"/>
    </location>
</feature>
<keyword evidence="6" id="KW-0592">Phosphate transport</keyword>
<keyword evidence="5" id="KW-0813">Transport</keyword>
<evidence type="ECO:0000256" key="2">
    <source>
        <dbReference type="ARBA" id="ARBA00022692"/>
    </source>
</evidence>
<dbReference type="Pfam" id="PF00528">
    <property type="entry name" value="BPD_transp_1"/>
    <property type="match status" value="1"/>
</dbReference>
<dbReference type="SUPFAM" id="SSF161098">
    <property type="entry name" value="MetI-like"/>
    <property type="match status" value="1"/>
</dbReference>
<feature type="transmembrane region" description="Helical" evidence="5">
    <location>
        <begin position="43"/>
        <end position="65"/>
    </location>
</feature>
<dbReference type="OrthoDB" id="9785113at2"/>
<keyword evidence="6" id="KW-1003">Cell membrane</keyword>
<evidence type="ECO:0000256" key="4">
    <source>
        <dbReference type="ARBA" id="ARBA00023136"/>
    </source>
</evidence>
<comment type="function">
    <text evidence="6">Part of the binding-protein-dependent transport system for phosphate; probably responsible for the translocation of the substrate across the membrane.</text>
</comment>
<feature type="transmembrane region" description="Helical" evidence="5">
    <location>
        <begin position="290"/>
        <end position="316"/>
    </location>
</feature>
<feature type="transmembrane region" description="Helical" evidence="5">
    <location>
        <begin position="364"/>
        <end position="389"/>
    </location>
</feature>
<feature type="transmembrane region" description="Helical" evidence="5">
    <location>
        <begin position="191"/>
        <end position="212"/>
    </location>
</feature>
<organism evidence="8 9">
    <name type="scientific">Cohaesibacter gelatinilyticus</name>
    <dbReference type="NCBI Taxonomy" id="372072"/>
    <lineage>
        <taxon>Bacteria</taxon>
        <taxon>Pseudomonadati</taxon>
        <taxon>Pseudomonadota</taxon>
        <taxon>Alphaproteobacteria</taxon>
        <taxon>Hyphomicrobiales</taxon>
        <taxon>Cohaesibacteraceae</taxon>
    </lineage>
</organism>
<keyword evidence="4 5" id="KW-0472">Membrane</keyword>
<dbReference type="PROSITE" id="PS50928">
    <property type="entry name" value="ABC_TM1"/>
    <property type="match status" value="1"/>
</dbReference>
<comment type="subcellular location">
    <subcellularLocation>
        <location evidence="6">Cell inner membrane</location>
        <topology evidence="6">Multi-pass membrane protein</topology>
    </subcellularLocation>
    <subcellularLocation>
        <location evidence="1 5">Cell membrane</location>
        <topology evidence="1 5">Multi-pass membrane protein</topology>
    </subcellularLocation>
</comment>
<dbReference type="RefSeq" id="WP_097155994.1">
    <property type="nucleotide sequence ID" value="NZ_OBEL01000010.1"/>
</dbReference>
<accession>A0A285PIR4</accession>
<feature type="transmembrane region" description="Helical" evidence="5">
    <location>
        <begin position="224"/>
        <end position="246"/>
    </location>
</feature>
<evidence type="ECO:0000259" key="7">
    <source>
        <dbReference type="PROSITE" id="PS50928"/>
    </source>
</evidence>
<feature type="transmembrane region" description="Helical" evidence="5">
    <location>
        <begin position="490"/>
        <end position="514"/>
    </location>
</feature>
<evidence type="ECO:0000256" key="3">
    <source>
        <dbReference type="ARBA" id="ARBA00022989"/>
    </source>
</evidence>
<dbReference type="GO" id="GO:0005886">
    <property type="term" value="C:plasma membrane"/>
    <property type="evidence" value="ECO:0007669"/>
    <property type="project" value="UniProtKB-SubCell"/>
</dbReference>
<name>A0A285PIR4_9HYPH</name>
<keyword evidence="9" id="KW-1185">Reference proteome</keyword>
<keyword evidence="2 5" id="KW-0812">Transmembrane</keyword>
<dbReference type="EMBL" id="OBEL01000010">
    <property type="protein sequence ID" value="SNZ21614.1"/>
    <property type="molecule type" value="Genomic_DNA"/>
</dbReference>
<dbReference type="InterPro" id="IPR011864">
    <property type="entry name" value="Phosphate_PstC"/>
</dbReference>
<dbReference type="InterPro" id="IPR022182">
    <property type="entry name" value="PstC_N"/>
</dbReference>
<comment type="similarity">
    <text evidence="6">Belongs to the binding-protein-dependent transport system permease family. CysTW subfamily.</text>
</comment>
<evidence type="ECO:0000256" key="5">
    <source>
        <dbReference type="RuleBase" id="RU363032"/>
    </source>
</evidence>
<dbReference type="AlphaFoldDB" id="A0A285PIR4"/>
<dbReference type="CDD" id="cd06261">
    <property type="entry name" value="TM_PBP2"/>
    <property type="match status" value="1"/>
</dbReference>
<keyword evidence="3 5" id="KW-1133">Transmembrane helix</keyword>
<reference evidence="8 9" key="1">
    <citation type="submission" date="2017-09" db="EMBL/GenBank/DDBJ databases">
        <authorList>
            <person name="Ehlers B."/>
            <person name="Leendertz F.H."/>
        </authorList>
    </citation>
    <scope>NUCLEOTIDE SEQUENCE [LARGE SCALE GENOMIC DNA]</scope>
    <source>
        <strain evidence="8 9">DSM 18289</strain>
    </source>
</reference>
<evidence type="ECO:0000313" key="9">
    <source>
        <dbReference type="Proteomes" id="UP000219439"/>
    </source>
</evidence>
<dbReference type="PANTHER" id="PTHR42727">
    <property type="entry name" value="PHOSPHATE TRANSPORT SYSTEM PERMEASE PROTEIN"/>
    <property type="match status" value="1"/>
</dbReference>
<protein>
    <recommendedName>
        <fullName evidence="6">Phosphate transport system permease protein</fullName>
    </recommendedName>
</protein>
<dbReference type="Gene3D" id="1.10.3720.10">
    <property type="entry name" value="MetI-like"/>
    <property type="match status" value="1"/>
</dbReference>
<dbReference type="Pfam" id="PF12501">
    <property type="entry name" value="DUF3708"/>
    <property type="match status" value="1"/>
</dbReference>
<dbReference type="GO" id="GO:0005315">
    <property type="term" value="F:phosphate transmembrane transporter activity"/>
    <property type="evidence" value="ECO:0007669"/>
    <property type="project" value="InterPro"/>
</dbReference>
<feature type="transmembrane region" description="Helical" evidence="5">
    <location>
        <begin position="422"/>
        <end position="443"/>
    </location>
</feature>